<dbReference type="Proteomes" id="UP000730482">
    <property type="component" value="Unassembled WGS sequence"/>
</dbReference>
<keyword evidence="2" id="KW-1133">Transmembrane helix</keyword>
<feature type="region of interest" description="Disordered" evidence="1">
    <location>
        <begin position="73"/>
        <end position="217"/>
    </location>
</feature>
<evidence type="ECO:0000256" key="2">
    <source>
        <dbReference type="SAM" id="Phobius"/>
    </source>
</evidence>
<keyword evidence="2" id="KW-0812">Transmembrane</keyword>
<organism evidence="3 4">
    <name type="scientific">Catenulispora pinistramenti</name>
    <dbReference type="NCBI Taxonomy" id="2705254"/>
    <lineage>
        <taxon>Bacteria</taxon>
        <taxon>Bacillati</taxon>
        <taxon>Actinomycetota</taxon>
        <taxon>Actinomycetes</taxon>
        <taxon>Catenulisporales</taxon>
        <taxon>Catenulisporaceae</taxon>
        <taxon>Catenulispora</taxon>
    </lineage>
</organism>
<protein>
    <recommendedName>
        <fullName evidence="5">Cell envelope-related transcriptional attenuator</fullName>
    </recommendedName>
</protein>
<evidence type="ECO:0008006" key="5">
    <source>
        <dbReference type="Google" id="ProtNLM"/>
    </source>
</evidence>
<feature type="compositionally biased region" description="Gly residues" evidence="1">
    <location>
        <begin position="719"/>
        <end position="744"/>
    </location>
</feature>
<dbReference type="RefSeq" id="WP_212014246.1">
    <property type="nucleotide sequence ID" value="NZ_JAAFYZ010000114.1"/>
</dbReference>
<name>A0ABS5KXU0_9ACTN</name>
<evidence type="ECO:0000256" key="1">
    <source>
        <dbReference type="SAM" id="MobiDB-lite"/>
    </source>
</evidence>
<sequence length="744" mass="77470">MSWPGENGPPTSGGAGGRGRRRRTDSPPEDPYEAPQGQGASGRHGSGEYERPAEYVAQAEQEAAAYDQYNGYADPAYYQGGAYQQQPQDPYYGQGYAQPEQYQSQDSYQPQDQYQSPDPYQGQSYGYGNAGYPEAPAQYRNLDSSGFYQPTQQPSQQPAYQEPQQPAYQEPQQPAYQEPQQPSYEYDPYSGGQAQQPAAYEPFPQQPSYQEPTGYIEQGPYVEQDPYAEPAAPRISAFPNMPEPVAAYAPDPEPVPAQQQPFEPAATQQQFEPAARAVTTETAAEAAESGTNTGEPEAELTNWLQFVGGDDRRAERARRRRIQLISLATVIVLLAVGGGLWFVLKGGGGTKATQTTVLLQVKDSNGNAVGNVVLVADKNEVAGKSDPSGRGAALLIPSELSVESAALDSQPFGGAMPSSAPAGKDALTTLLGVDVDGVWSMDELTFAALLNNLIGVSVNVDPASAAAVVDPQTGKPLFQAGTQDLTGDKAAFYAVDRPKGEPPSAQLARFGQVVQGMLAKIPHTASTTAAVLNSLAAVPDPALPNAKLASILTALGAEEQGNRFAEQSLPVQADGSGVMDLDKASTVVANLLNGASKAKDNGGLTRVSVADGTGRSDTVSSRAMAESKLVGGGYTPLDQGVTQQTPNTYVIVPNQGAMSLGHQVALALGLPDSAVRVTPFDTTLTDARVVLGTDWTQIGQVPADQPTGAPGSTASGSGNTSGPGTDGGTGTGSGTASGSAPSGG</sequence>
<evidence type="ECO:0000313" key="3">
    <source>
        <dbReference type="EMBL" id="MBS2550770.1"/>
    </source>
</evidence>
<feature type="compositionally biased region" description="Low complexity" evidence="1">
    <location>
        <begin position="148"/>
        <end position="190"/>
    </location>
</feature>
<gene>
    <name evidence="3" type="ORF">KGQ19_28250</name>
</gene>
<dbReference type="InterPro" id="IPR050922">
    <property type="entry name" value="LytR/CpsA/Psr_CW_biosynth"/>
</dbReference>
<dbReference type="PANTHER" id="PTHR33392">
    <property type="entry name" value="POLYISOPRENYL-TEICHOIC ACID--PEPTIDOGLYCAN TEICHOIC ACID TRANSFERASE TAGU"/>
    <property type="match status" value="1"/>
</dbReference>
<proteinExistence type="predicted"/>
<accession>A0ABS5KXU0</accession>
<dbReference type="EMBL" id="JAAFYZ010000114">
    <property type="protein sequence ID" value="MBS2550770.1"/>
    <property type="molecule type" value="Genomic_DNA"/>
</dbReference>
<feature type="region of interest" description="Disordered" evidence="1">
    <location>
        <begin position="699"/>
        <end position="744"/>
    </location>
</feature>
<keyword evidence="4" id="KW-1185">Reference proteome</keyword>
<feature type="compositionally biased region" description="Low complexity" evidence="1">
    <location>
        <begin position="73"/>
        <end position="124"/>
    </location>
</feature>
<reference evidence="3 4" key="1">
    <citation type="submission" date="2020-02" db="EMBL/GenBank/DDBJ databases">
        <title>Acidophilic actinobacteria isolated from forest soil.</title>
        <authorList>
            <person name="Golinska P."/>
        </authorList>
    </citation>
    <scope>NUCLEOTIDE SEQUENCE [LARGE SCALE GENOMIC DNA]</scope>
    <source>
        <strain evidence="3 4">NL8</strain>
    </source>
</reference>
<feature type="region of interest" description="Disordered" evidence="1">
    <location>
        <begin position="1"/>
        <end position="60"/>
    </location>
</feature>
<dbReference type="Gene3D" id="3.40.630.190">
    <property type="entry name" value="LCP protein"/>
    <property type="match status" value="1"/>
</dbReference>
<comment type="caution">
    <text evidence="3">The sequence shown here is derived from an EMBL/GenBank/DDBJ whole genome shotgun (WGS) entry which is preliminary data.</text>
</comment>
<dbReference type="PANTHER" id="PTHR33392:SF6">
    <property type="entry name" value="POLYISOPRENYL-TEICHOIC ACID--PEPTIDOGLYCAN TEICHOIC ACID TRANSFERASE TAGU"/>
    <property type="match status" value="1"/>
</dbReference>
<evidence type="ECO:0000313" key="4">
    <source>
        <dbReference type="Proteomes" id="UP000730482"/>
    </source>
</evidence>
<feature type="transmembrane region" description="Helical" evidence="2">
    <location>
        <begin position="322"/>
        <end position="344"/>
    </location>
</feature>
<keyword evidence="2" id="KW-0472">Membrane</keyword>
<feature type="compositionally biased region" description="Low complexity" evidence="1">
    <location>
        <begin position="706"/>
        <end position="718"/>
    </location>
</feature>